<feature type="non-terminal residue" evidence="1">
    <location>
        <position position="35"/>
    </location>
</feature>
<dbReference type="EMBL" id="UOEI01000113">
    <property type="protein sequence ID" value="VAV93997.1"/>
    <property type="molecule type" value="Genomic_DNA"/>
</dbReference>
<organism evidence="1">
    <name type="scientific">hydrothermal vent metagenome</name>
    <dbReference type="NCBI Taxonomy" id="652676"/>
    <lineage>
        <taxon>unclassified sequences</taxon>
        <taxon>metagenomes</taxon>
        <taxon>ecological metagenomes</taxon>
    </lineage>
</organism>
<dbReference type="AlphaFoldDB" id="A0A3B0RPH7"/>
<name>A0A3B0RPH7_9ZZZZ</name>
<reference evidence="1" key="1">
    <citation type="submission" date="2018-06" db="EMBL/GenBank/DDBJ databases">
        <authorList>
            <person name="Zhirakovskaya E."/>
        </authorList>
    </citation>
    <scope>NUCLEOTIDE SEQUENCE</scope>
</reference>
<accession>A0A3B0RPH7</accession>
<proteinExistence type="predicted"/>
<sequence>MTFDDTLSHDEAVAIAEEAYVFFFPMLMGYRYAFG</sequence>
<protein>
    <submittedName>
        <fullName evidence="1">Uncharacterized protein</fullName>
    </submittedName>
</protein>
<evidence type="ECO:0000313" key="1">
    <source>
        <dbReference type="EMBL" id="VAV93997.1"/>
    </source>
</evidence>
<gene>
    <name evidence="1" type="ORF">MNBD_ACTINO01-1195</name>
</gene>